<dbReference type="PANTHER" id="PTHR43668">
    <property type="entry name" value="ALLANTOINASE"/>
    <property type="match status" value="1"/>
</dbReference>
<protein>
    <submittedName>
        <fullName evidence="9">Allantoinase</fullName>
    </submittedName>
</protein>
<keyword evidence="10" id="KW-1185">Reference proteome</keyword>
<accession>A0ABP9UU34</accession>
<dbReference type="Proteomes" id="UP001476282">
    <property type="component" value="Unassembled WGS sequence"/>
</dbReference>
<evidence type="ECO:0000256" key="3">
    <source>
        <dbReference type="ARBA" id="ARBA00010286"/>
    </source>
</evidence>
<dbReference type="RefSeq" id="WP_353567991.1">
    <property type="nucleotide sequence ID" value="NZ_BAABRI010000018.1"/>
</dbReference>
<dbReference type="SUPFAM" id="SSF51338">
    <property type="entry name" value="Composite domain of metallo-dependent hydrolases"/>
    <property type="match status" value="1"/>
</dbReference>
<evidence type="ECO:0000256" key="7">
    <source>
        <dbReference type="ARBA" id="ARBA00022833"/>
    </source>
</evidence>
<comment type="subunit">
    <text evidence="4">Homotetramer.</text>
</comment>
<dbReference type="InterPro" id="IPR006680">
    <property type="entry name" value="Amidohydro-rel"/>
</dbReference>
<comment type="cofactor">
    <cofactor evidence="1">
        <name>Zn(2+)</name>
        <dbReference type="ChEBI" id="CHEBI:29105"/>
    </cofactor>
</comment>
<dbReference type="Gene3D" id="3.20.20.140">
    <property type="entry name" value="Metal-dependent hydrolases"/>
    <property type="match status" value="1"/>
</dbReference>
<comment type="function">
    <text evidence="2">Catalyzes the reversible cyclization of carbamoyl aspartate to dihydroorotate.</text>
</comment>
<keyword evidence="7" id="KW-0862">Zinc</keyword>
<keyword evidence="5" id="KW-0479">Metal-binding</keyword>
<dbReference type="EMBL" id="BAABRI010000018">
    <property type="protein sequence ID" value="GAA5483886.1"/>
    <property type="molecule type" value="Genomic_DNA"/>
</dbReference>
<dbReference type="SUPFAM" id="SSF51556">
    <property type="entry name" value="Metallo-dependent hydrolases"/>
    <property type="match status" value="1"/>
</dbReference>
<evidence type="ECO:0000256" key="5">
    <source>
        <dbReference type="ARBA" id="ARBA00022723"/>
    </source>
</evidence>
<dbReference type="PANTHER" id="PTHR43668:SF4">
    <property type="entry name" value="ALLANTOINASE"/>
    <property type="match status" value="1"/>
</dbReference>
<organism evidence="9 10">
    <name type="scientific">Haloferula sargassicola</name>
    <dbReference type="NCBI Taxonomy" id="490096"/>
    <lineage>
        <taxon>Bacteria</taxon>
        <taxon>Pseudomonadati</taxon>
        <taxon>Verrucomicrobiota</taxon>
        <taxon>Verrucomicrobiia</taxon>
        <taxon>Verrucomicrobiales</taxon>
        <taxon>Verrucomicrobiaceae</taxon>
        <taxon>Haloferula</taxon>
    </lineage>
</organism>
<evidence type="ECO:0000313" key="10">
    <source>
        <dbReference type="Proteomes" id="UP001476282"/>
    </source>
</evidence>
<evidence type="ECO:0000256" key="1">
    <source>
        <dbReference type="ARBA" id="ARBA00001947"/>
    </source>
</evidence>
<sequence length="421" mass="45127">MHDLLVHARTPDGAAISLAASGGTITDVGPSVTGSAREEIEAPNAILLPSWIDAHVHFNEPGREHWEGLDTGSLALAAGGGTVFFDMPLNSSPPVTTRGRFEEKHRIAERKSHVDFALWGGLIPDSLPHLADMAAAGAIGFKAFMCHSGLDEFPTADAATLREGMRIAADLHLPVAVHAEIPKTIDVSGKDMAAWLASRPIGFELDAIRRALDLAHDTGCALHIVHVTCAEGIDLVTEAKAAGIDVTVETCPHYLLLTDTDAIRIGAPAKCAPPLRTTSTVEALWQRLLSGNIDTLGSDHSPSSPDLKTGDDLFAIWGGIAGIQHGLPLLCNRGFDFLPQISANVATRFRLPNKGGLLPGHDADFILLEKNTAPIAEPDLLTRHKISPYLGLTPRYRITTTHLRGQKVTPQTRGRFIYPEH</sequence>
<gene>
    <name evidence="9" type="primary">allB</name>
    <name evidence="9" type="ORF">Hsar01_03120</name>
</gene>
<dbReference type="InterPro" id="IPR050138">
    <property type="entry name" value="DHOase/Allantoinase_Hydrolase"/>
</dbReference>
<reference evidence="9 10" key="1">
    <citation type="submission" date="2024-02" db="EMBL/GenBank/DDBJ databases">
        <title>Haloferula sargassicola NBRC 104335.</title>
        <authorList>
            <person name="Ichikawa N."/>
            <person name="Katano-Makiyama Y."/>
            <person name="Hidaka K."/>
        </authorList>
    </citation>
    <scope>NUCLEOTIDE SEQUENCE [LARGE SCALE GENOMIC DNA]</scope>
    <source>
        <strain evidence="9 10">NBRC 104335</strain>
    </source>
</reference>
<dbReference type="NCBIfam" id="TIGR03178">
    <property type="entry name" value="allantoinase"/>
    <property type="match status" value="1"/>
</dbReference>
<keyword evidence="6" id="KW-0378">Hydrolase</keyword>
<dbReference type="Pfam" id="PF01979">
    <property type="entry name" value="Amidohydro_1"/>
    <property type="match status" value="1"/>
</dbReference>
<proteinExistence type="inferred from homology"/>
<comment type="similarity">
    <text evidence="3">Belongs to the metallo-dependent hydrolases superfamily. DHOase family. Class I DHOase subfamily.</text>
</comment>
<dbReference type="InterPro" id="IPR011059">
    <property type="entry name" value="Metal-dep_hydrolase_composite"/>
</dbReference>
<dbReference type="InterPro" id="IPR032466">
    <property type="entry name" value="Metal_Hydrolase"/>
</dbReference>
<evidence type="ECO:0000256" key="2">
    <source>
        <dbReference type="ARBA" id="ARBA00002368"/>
    </source>
</evidence>
<dbReference type="InterPro" id="IPR002195">
    <property type="entry name" value="Dihydroorotase_CS"/>
</dbReference>
<evidence type="ECO:0000256" key="6">
    <source>
        <dbReference type="ARBA" id="ARBA00022801"/>
    </source>
</evidence>
<evidence type="ECO:0000259" key="8">
    <source>
        <dbReference type="Pfam" id="PF01979"/>
    </source>
</evidence>
<evidence type="ECO:0000313" key="9">
    <source>
        <dbReference type="EMBL" id="GAA5483886.1"/>
    </source>
</evidence>
<feature type="domain" description="Amidohydrolase-related" evidence="8">
    <location>
        <begin position="46"/>
        <end position="407"/>
    </location>
</feature>
<dbReference type="PROSITE" id="PS00482">
    <property type="entry name" value="DIHYDROOROTASE_1"/>
    <property type="match status" value="1"/>
</dbReference>
<comment type="caution">
    <text evidence="9">The sequence shown here is derived from an EMBL/GenBank/DDBJ whole genome shotgun (WGS) entry which is preliminary data.</text>
</comment>
<name>A0ABP9UU34_9BACT</name>
<dbReference type="InterPro" id="IPR017593">
    <property type="entry name" value="Allantoinase"/>
</dbReference>
<evidence type="ECO:0000256" key="4">
    <source>
        <dbReference type="ARBA" id="ARBA00011881"/>
    </source>
</evidence>